<name>A0A7L4ZMP8_9FLAO</name>
<dbReference type="EMBL" id="CP019288">
    <property type="protein sequence ID" value="QHI37757.1"/>
    <property type="molecule type" value="Genomic_DNA"/>
</dbReference>
<keyword evidence="1 2" id="KW-0732">Signal</keyword>
<dbReference type="NCBIfam" id="TIGR04183">
    <property type="entry name" value="Por_Secre_tail"/>
    <property type="match status" value="1"/>
</dbReference>
<dbReference type="KEGG" id="kan:IMCC3317_31380"/>
<evidence type="ECO:0000256" key="1">
    <source>
        <dbReference type="ARBA" id="ARBA00022729"/>
    </source>
</evidence>
<feature type="chain" id="PRO_5029831722" description="Secretion system C-terminal sorting domain-containing protein" evidence="2">
    <location>
        <begin position="24"/>
        <end position="285"/>
    </location>
</feature>
<dbReference type="AlphaFoldDB" id="A0A7L4ZMP8"/>
<feature type="domain" description="Secretion system C-terminal sorting" evidence="3">
    <location>
        <begin position="199"/>
        <end position="282"/>
    </location>
</feature>
<reference evidence="4 5" key="1">
    <citation type="journal article" date="2013" name="Int. J. Syst. Evol. Microbiol.">
        <title>Kordia antarctica sp. nov., isolated from Antarctic seawater.</title>
        <authorList>
            <person name="Baek K."/>
            <person name="Choi A."/>
            <person name="Kang I."/>
            <person name="Lee K."/>
            <person name="Cho J.C."/>
        </authorList>
    </citation>
    <scope>NUCLEOTIDE SEQUENCE [LARGE SCALE GENOMIC DNA]</scope>
    <source>
        <strain evidence="4 5">IMCC3317</strain>
    </source>
</reference>
<accession>A0A7L4ZMP8</accession>
<sequence>MKLKCITFSAVFLFFLGTTSAQTIPFSRDNTVDITILVKDTLGAQGSQQSFEFIASETQTVHTNSNVRFRVKLDYQSSVDNISYFRLYYKLTSEVNGFTVPNHGITVPVLIPPVRKDSTRVHVNNLHLGSYPYVITTNYVPTETSYTAQFDLVKYENELDYIYHGNHTNGPSLPVHLITNAGTLPSSQGSRNHFSITTYPNPSNEFVTIDRFNASTENIPLQKIPLQVTLFNRKGIRVISYNLMPISVKNNTELYRLDITQLPKGMYFCKIKHGKNTHVKTIVKK</sequence>
<dbReference type="InterPro" id="IPR026444">
    <property type="entry name" value="Secre_tail"/>
</dbReference>
<organism evidence="4 5">
    <name type="scientific">Kordia antarctica</name>
    <dbReference type="NCBI Taxonomy" id="1218801"/>
    <lineage>
        <taxon>Bacteria</taxon>
        <taxon>Pseudomonadati</taxon>
        <taxon>Bacteroidota</taxon>
        <taxon>Flavobacteriia</taxon>
        <taxon>Flavobacteriales</taxon>
        <taxon>Flavobacteriaceae</taxon>
        <taxon>Kordia</taxon>
    </lineage>
</organism>
<evidence type="ECO:0000313" key="5">
    <source>
        <dbReference type="Proteomes" id="UP000464657"/>
    </source>
</evidence>
<dbReference type="Proteomes" id="UP000464657">
    <property type="component" value="Chromosome"/>
</dbReference>
<protein>
    <recommendedName>
        <fullName evidence="3">Secretion system C-terminal sorting domain-containing protein</fullName>
    </recommendedName>
</protein>
<dbReference type="RefSeq" id="WP_160130354.1">
    <property type="nucleotide sequence ID" value="NZ_CP019288.1"/>
</dbReference>
<feature type="signal peptide" evidence="2">
    <location>
        <begin position="1"/>
        <end position="23"/>
    </location>
</feature>
<gene>
    <name evidence="4" type="ORF">IMCC3317_31380</name>
</gene>
<keyword evidence="5" id="KW-1185">Reference proteome</keyword>
<evidence type="ECO:0000256" key="2">
    <source>
        <dbReference type="SAM" id="SignalP"/>
    </source>
</evidence>
<evidence type="ECO:0000259" key="3">
    <source>
        <dbReference type="Pfam" id="PF18962"/>
    </source>
</evidence>
<evidence type="ECO:0000313" key="4">
    <source>
        <dbReference type="EMBL" id="QHI37757.1"/>
    </source>
</evidence>
<dbReference type="OrthoDB" id="1448134at2"/>
<dbReference type="Pfam" id="PF18962">
    <property type="entry name" value="Por_Secre_tail"/>
    <property type="match status" value="1"/>
</dbReference>
<proteinExistence type="predicted"/>